<gene>
    <name evidence="1" type="ORF">HPB49_018287</name>
</gene>
<comment type="caution">
    <text evidence="1">The sequence shown here is derived from an EMBL/GenBank/DDBJ whole genome shotgun (WGS) entry which is preliminary data.</text>
</comment>
<keyword evidence="2" id="KW-1185">Reference proteome</keyword>
<evidence type="ECO:0000313" key="1">
    <source>
        <dbReference type="EMBL" id="KAH7941875.1"/>
    </source>
</evidence>
<evidence type="ECO:0000313" key="2">
    <source>
        <dbReference type="Proteomes" id="UP000821865"/>
    </source>
</evidence>
<organism evidence="1 2">
    <name type="scientific">Dermacentor silvarum</name>
    <name type="common">Tick</name>
    <dbReference type="NCBI Taxonomy" id="543639"/>
    <lineage>
        <taxon>Eukaryota</taxon>
        <taxon>Metazoa</taxon>
        <taxon>Ecdysozoa</taxon>
        <taxon>Arthropoda</taxon>
        <taxon>Chelicerata</taxon>
        <taxon>Arachnida</taxon>
        <taxon>Acari</taxon>
        <taxon>Parasitiformes</taxon>
        <taxon>Ixodida</taxon>
        <taxon>Ixodoidea</taxon>
        <taxon>Ixodidae</taxon>
        <taxon>Rhipicephalinae</taxon>
        <taxon>Dermacentor</taxon>
    </lineage>
</organism>
<dbReference type="Proteomes" id="UP000821865">
    <property type="component" value="Chromosome 7"/>
</dbReference>
<name>A0ACB8CGG2_DERSI</name>
<reference evidence="1" key="1">
    <citation type="submission" date="2020-05" db="EMBL/GenBank/DDBJ databases">
        <title>Large-scale comparative analyses of tick genomes elucidate their genetic diversity and vector capacities.</title>
        <authorList>
            <person name="Jia N."/>
            <person name="Wang J."/>
            <person name="Shi W."/>
            <person name="Du L."/>
            <person name="Sun Y."/>
            <person name="Zhan W."/>
            <person name="Jiang J."/>
            <person name="Wang Q."/>
            <person name="Zhang B."/>
            <person name="Ji P."/>
            <person name="Sakyi L.B."/>
            <person name="Cui X."/>
            <person name="Yuan T."/>
            <person name="Jiang B."/>
            <person name="Yang W."/>
            <person name="Lam T.T.-Y."/>
            <person name="Chang Q."/>
            <person name="Ding S."/>
            <person name="Wang X."/>
            <person name="Zhu J."/>
            <person name="Ruan X."/>
            <person name="Zhao L."/>
            <person name="Wei J."/>
            <person name="Que T."/>
            <person name="Du C."/>
            <person name="Cheng J."/>
            <person name="Dai P."/>
            <person name="Han X."/>
            <person name="Huang E."/>
            <person name="Gao Y."/>
            <person name="Liu J."/>
            <person name="Shao H."/>
            <person name="Ye R."/>
            <person name="Li L."/>
            <person name="Wei W."/>
            <person name="Wang X."/>
            <person name="Wang C."/>
            <person name="Yang T."/>
            <person name="Huo Q."/>
            <person name="Li W."/>
            <person name="Guo W."/>
            <person name="Chen H."/>
            <person name="Zhou L."/>
            <person name="Ni X."/>
            <person name="Tian J."/>
            <person name="Zhou Y."/>
            <person name="Sheng Y."/>
            <person name="Liu T."/>
            <person name="Pan Y."/>
            <person name="Xia L."/>
            <person name="Li J."/>
            <person name="Zhao F."/>
            <person name="Cao W."/>
        </authorList>
    </citation>
    <scope>NUCLEOTIDE SEQUENCE</scope>
    <source>
        <strain evidence="1">Dsil-2018</strain>
    </source>
</reference>
<sequence>MDDELYQEFEGLRILDLYHEESLSSAIRYNPQDGDVILVTYPKSGSNWTQFILWNILTRGKQPDDVGEFGLLSPFLEVTGAGVAEHPAKIGPIATHLPYNVLKPVDHAKYVYVARNPYDCAVSLYHFVKGLTPTTYTDVSFEKFLSLFLTGKAFYGDYFDHVLPWYEHRHKSNILFITVLKPVDRAKYVYVARNPYDCAVSLYHFVKALTPTTYVDVSFEKFLSLFLSGKAFYGDYFDHVLPWYERRHNSNILFTTYEQLKADTKGMVLKITEFLGSKHCASMRNNDILLQRILYNCSTVSMRGILKDGVVDWLKEMAKVASEKPFKFPKLLDKTTTASVQMHEGGGFVHKGLVGDWKNYFTPEQMECTKTWIMAKTRGRDVMTLWDDLCLPVEPAVNNVSNL</sequence>
<dbReference type="EMBL" id="CM023476">
    <property type="protein sequence ID" value="KAH7941875.1"/>
    <property type="molecule type" value="Genomic_DNA"/>
</dbReference>
<proteinExistence type="predicted"/>
<accession>A0ACB8CGG2</accession>
<protein>
    <submittedName>
        <fullName evidence="1">Uncharacterized protein</fullName>
    </submittedName>
</protein>